<sequence length="514" mass="58597">MPHLLILLVLVAGPASGQTLPRTADGKPDLQGIWRPVNRASYDLEDHVARYDMPAGVSVVDGGKIPYQPWASEQQLRNFENRSSEDPLRNCFLPGVPRIMAMESPFHIFQTTNHIAITFEWQQVFRLIYTNGSPPLYAGIESWMGNSRGHWEGDVLVVEVIDQNDKTWLDAAGNFHSEEIFVTERYQLLDTDTIEYEATIDDPKVFTRPWTIKLELQRQTHMDGILEYQCQAEKEEANGDFERDENTWYPASVPVDNEPFDADASEGLPLPTTPAEIPRLSDGTPNISGFFMADAGGANYGLEKHDGDTLLPPSRGQVVDPADGMLPYQVWARAERVDRELPHRGYDDPTAHCFVAGIPRSHYVPAPFFMIQPPGYILILYERMSWRRIALDDHSRPPDTMRLWQGHSIGRWEEDTLVVESQNFNGKSWLNETGDVVSHMQAVIETFTPVSESQIIYRATVSDPIPYTRPWTIEMPFNRENQELLEVACLEDNGDLQHLKDVQDEYRSRQIDEE</sequence>
<dbReference type="EMBL" id="UINC01005908">
    <property type="protein sequence ID" value="SVA24317.1"/>
    <property type="molecule type" value="Genomic_DNA"/>
</dbReference>
<protein>
    <submittedName>
        <fullName evidence="1">Uncharacterized protein</fullName>
    </submittedName>
</protein>
<proteinExistence type="predicted"/>
<accession>A0A381UAD4</accession>
<name>A0A381UAD4_9ZZZZ</name>
<evidence type="ECO:0000313" key="1">
    <source>
        <dbReference type="EMBL" id="SVA24317.1"/>
    </source>
</evidence>
<organism evidence="1">
    <name type="scientific">marine metagenome</name>
    <dbReference type="NCBI Taxonomy" id="408172"/>
    <lineage>
        <taxon>unclassified sequences</taxon>
        <taxon>metagenomes</taxon>
        <taxon>ecological metagenomes</taxon>
    </lineage>
</organism>
<reference evidence="1" key="1">
    <citation type="submission" date="2018-05" db="EMBL/GenBank/DDBJ databases">
        <authorList>
            <person name="Lanie J.A."/>
            <person name="Ng W.-L."/>
            <person name="Kazmierczak K.M."/>
            <person name="Andrzejewski T.M."/>
            <person name="Davidsen T.M."/>
            <person name="Wayne K.J."/>
            <person name="Tettelin H."/>
            <person name="Glass J.I."/>
            <person name="Rusch D."/>
            <person name="Podicherti R."/>
            <person name="Tsui H.-C.T."/>
            <person name="Winkler M.E."/>
        </authorList>
    </citation>
    <scope>NUCLEOTIDE SEQUENCE</scope>
</reference>
<dbReference type="AlphaFoldDB" id="A0A381UAD4"/>
<gene>
    <name evidence="1" type="ORF">METZ01_LOCUS77171</name>
</gene>